<evidence type="ECO:0008006" key="5">
    <source>
        <dbReference type="Google" id="ProtNLM"/>
    </source>
</evidence>
<proteinExistence type="inferred from homology"/>
<keyword evidence="4" id="KW-1185">Reference proteome</keyword>
<reference evidence="3" key="1">
    <citation type="submission" date="2023-03" db="EMBL/GenBank/DDBJ databases">
        <title>Chromosome-scale reference genome and RAD-based genetic map of yellow starthistle (Centaurea solstitialis) reveal putative structural variation and QTLs associated with invader traits.</title>
        <authorList>
            <person name="Reatini B."/>
            <person name="Cang F.A."/>
            <person name="Jiang Q."/>
            <person name="Mckibben M.T.W."/>
            <person name="Barker M.S."/>
            <person name="Rieseberg L.H."/>
            <person name="Dlugosch K.M."/>
        </authorList>
    </citation>
    <scope>NUCLEOTIDE SEQUENCE</scope>
    <source>
        <strain evidence="3">CAN-66</strain>
        <tissue evidence="3">Leaf</tissue>
    </source>
</reference>
<feature type="signal peptide" evidence="2">
    <location>
        <begin position="1"/>
        <end position="17"/>
    </location>
</feature>
<dbReference type="InterPro" id="IPR036514">
    <property type="entry name" value="SGNH_hydro_sf"/>
</dbReference>
<keyword evidence="2" id="KW-0732">Signal</keyword>
<name>A0AA38TJ47_9ASTR</name>
<dbReference type="EMBL" id="JARYMX010000004">
    <property type="protein sequence ID" value="KAJ9551423.1"/>
    <property type="molecule type" value="Genomic_DNA"/>
</dbReference>
<dbReference type="InterPro" id="IPR035669">
    <property type="entry name" value="SGNH_plant_lipase-like"/>
</dbReference>
<dbReference type="CDD" id="cd01837">
    <property type="entry name" value="SGNH_plant_lipase_like"/>
    <property type="match status" value="1"/>
</dbReference>
<dbReference type="Proteomes" id="UP001172457">
    <property type="component" value="Chromosome 4"/>
</dbReference>
<evidence type="ECO:0000256" key="2">
    <source>
        <dbReference type="SAM" id="SignalP"/>
    </source>
</evidence>
<evidence type="ECO:0000313" key="4">
    <source>
        <dbReference type="Proteomes" id="UP001172457"/>
    </source>
</evidence>
<dbReference type="Gene3D" id="3.40.50.1110">
    <property type="entry name" value="SGNH hydrolase"/>
    <property type="match status" value="1"/>
</dbReference>
<dbReference type="SUPFAM" id="SSF52266">
    <property type="entry name" value="SGNH hydrolase"/>
    <property type="match status" value="1"/>
</dbReference>
<dbReference type="AlphaFoldDB" id="A0AA38TJ47"/>
<comment type="similarity">
    <text evidence="1">Belongs to the 'GDSL' lipolytic enzyme family.</text>
</comment>
<dbReference type="InterPro" id="IPR001087">
    <property type="entry name" value="GDSL"/>
</dbReference>
<dbReference type="PANTHER" id="PTHR45642:SF149">
    <property type="entry name" value="SGNH HYDROLASE-TYPE ESTERASE DOMAIN-CONTAINING PROTEIN-RELATED"/>
    <property type="match status" value="1"/>
</dbReference>
<evidence type="ECO:0000256" key="1">
    <source>
        <dbReference type="ARBA" id="ARBA00008668"/>
    </source>
</evidence>
<feature type="chain" id="PRO_5041242343" description="GDSL esterase/lipase" evidence="2">
    <location>
        <begin position="18"/>
        <end position="350"/>
    </location>
</feature>
<dbReference type="PANTHER" id="PTHR45642">
    <property type="entry name" value="GDSL ESTERASE/LIPASE EXL3"/>
    <property type="match status" value="1"/>
</dbReference>
<comment type="caution">
    <text evidence="3">The sequence shown here is derived from an EMBL/GenBank/DDBJ whole genome shotgun (WGS) entry which is preliminary data.</text>
</comment>
<dbReference type="Pfam" id="PF00657">
    <property type="entry name" value="Lipase_GDSL"/>
    <property type="match status" value="1"/>
</dbReference>
<accession>A0AA38TJ47</accession>
<evidence type="ECO:0000313" key="3">
    <source>
        <dbReference type="EMBL" id="KAJ9551423.1"/>
    </source>
</evidence>
<dbReference type="InterPro" id="IPR050592">
    <property type="entry name" value="GDSL_lipolytic_enzyme"/>
</dbReference>
<dbReference type="GO" id="GO:0016788">
    <property type="term" value="F:hydrolase activity, acting on ester bonds"/>
    <property type="evidence" value="ECO:0007669"/>
    <property type="project" value="InterPro"/>
</dbReference>
<organism evidence="3 4">
    <name type="scientific">Centaurea solstitialis</name>
    <name type="common">yellow star-thistle</name>
    <dbReference type="NCBI Taxonomy" id="347529"/>
    <lineage>
        <taxon>Eukaryota</taxon>
        <taxon>Viridiplantae</taxon>
        <taxon>Streptophyta</taxon>
        <taxon>Embryophyta</taxon>
        <taxon>Tracheophyta</taxon>
        <taxon>Spermatophyta</taxon>
        <taxon>Magnoliopsida</taxon>
        <taxon>eudicotyledons</taxon>
        <taxon>Gunneridae</taxon>
        <taxon>Pentapetalae</taxon>
        <taxon>asterids</taxon>
        <taxon>campanulids</taxon>
        <taxon>Asterales</taxon>
        <taxon>Asteraceae</taxon>
        <taxon>Carduoideae</taxon>
        <taxon>Cardueae</taxon>
        <taxon>Centaureinae</taxon>
        <taxon>Centaurea</taxon>
    </lineage>
</organism>
<dbReference type="FunFam" id="3.40.50.1110:FF:000003">
    <property type="entry name" value="GDSL esterase/lipase APG"/>
    <property type="match status" value="1"/>
</dbReference>
<gene>
    <name evidence="3" type="ORF">OSB04_015468</name>
</gene>
<sequence length="350" mass="39176">MEGIKVIPLLLIGRFLAQLIVIHAKVSSIIVFGDSSVDAGNNNYVATILKSNFEPYGRDFNGSHPTGRFCNGRIATDFISEALGIRSIVPAYLDPQYGMVDFVRGVSFASAGTGYDNLTSAVLSVIPLSKELDYFKEYHAKMRDYLGALEAEKVLRDALYVISLGTNDFLENYYTLPTRSTVYSIQEYQDFLQGIAKTFIIDLYSLGARKISLAGLPPMGCLPLERTPNYFPGSNCTHEYNVVAKQFNVKLQQLVTSLNKRIHDIQLVYSDVYKILSDIIKNPRFFGFEDGHVPCCTGGKYEISYLCNRFSSSTCKAANKYVFWDSFHPSEKANLIVADYILKTAVKRIL</sequence>
<protein>
    <recommendedName>
        <fullName evidence="5">GDSL esterase/lipase</fullName>
    </recommendedName>
</protein>